<evidence type="ECO:0000256" key="2">
    <source>
        <dbReference type="ARBA" id="ARBA00022857"/>
    </source>
</evidence>
<dbReference type="InterPro" id="IPR016162">
    <property type="entry name" value="Ald_DH_N"/>
</dbReference>
<dbReference type="EMBL" id="MTHB01000084">
    <property type="protein sequence ID" value="OXC77984.1"/>
    <property type="molecule type" value="Genomic_DNA"/>
</dbReference>
<dbReference type="FunFam" id="3.40.309.10:FF:000010">
    <property type="entry name" value="Gamma-aminobutyraldehyde dehydrogenase"/>
    <property type="match status" value="1"/>
</dbReference>
<protein>
    <submittedName>
        <fullName evidence="5">Succinate-semialdehyde dehydrogenase [NAD], Succinate-semialdehyde dehydrogenase [NAD(P)+]</fullName>
    </submittedName>
</protein>
<sequence>MAYQSVNPSNGEVLKNFDQLNNSQLEQSLAAAESCFQTWKHTTYAERAVIVGKAAALMRTHVDDFAKLATLEMGKRIDEARGEVKFSADILAYYAEHAEKFLAPTKLHPKVGAAHMESSPFGVLFCVEPWNFPFYQLARVAGPQLMAGNTLVVKHAGCVPQCAIAFEKLWIDAGAPKGAYTNLLISHEQSEKIIDDPRIKGVALTGSVAAGKSIAAQAGQNLKKTSMELGGSDAFIVLDDADLEKTIPWAVWGRMYNAGQTCCAAKRFIVLDSIADKFLEKFKVALSALTPGDPMDEKTTHGPLSTEAALVQLLKQVDEAVASGAKLVMGGKRIDRPGSFMETTILTDIKPDNPAFRDEFFGPVVSFFRVKDEAAAIALANDSDFGLGGSVFTKDEARGKRVASQVDTGMMFINNIDWSDAELPFGGIKYSGYGRELGNMGIQEFVNKKLVRTADLNAPA</sequence>
<dbReference type="RefSeq" id="WP_089161054.1">
    <property type="nucleotide sequence ID" value="NZ_MTHB01000084.1"/>
</dbReference>
<evidence type="ECO:0000313" key="6">
    <source>
        <dbReference type="Proteomes" id="UP000214720"/>
    </source>
</evidence>
<keyword evidence="2" id="KW-0521">NADP</keyword>
<organism evidence="5 6">
    <name type="scientific">Caballeronia sordidicola</name>
    <name type="common">Burkholderia sordidicola</name>
    <dbReference type="NCBI Taxonomy" id="196367"/>
    <lineage>
        <taxon>Bacteria</taxon>
        <taxon>Pseudomonadati</taxon>
        <taxon>Pseudomonadota</taxon>
        <taxon>Betaproteobacteria</taxon>
        <taxon>Burkholderiales</taxon>
        <taxon>Burkholderiaceae</taxon>
        <taxon>Caballeronia</taxon>
    </lineage>
</organism>
<dbReference type="InterPro" id="IPR015590">
    <property type="entry name" value="Aldehyde_DH_dom"/>
</dbReference>
<evidence type="ECO:0000313" key="5">
    <source>
        <dbReference type="EMBL" id="OXC77984.1"/>
    </source>
</evidence>
<name>A0A226X3H2_CABSO</name>
<evidence type="ECO:0000256" key="3">
    <source>
        <dbReference type="ARBA" id="ARBA00023002"/>
    </source>
</evidence>
<dbReference type="Gene3D" id="3.40.605.10">
    <property type="entry name" value="Aldehyde Dehydrogenase, Chain A, domain 1"/>
    <property type="match status" value="1"/>
</dbReference>
<dbReference type="PANTHER" id="PTHR43217">
    <property type="entry name" value="SUCCINATE SEMIALDEHYDE DEHYDROGENASE [NAD(P)+] SAD"/>
    <property type="match status" value="1"/>
</dbReference>
<dbReference type="InterPro" id="IPR016163">
    <property type="entry name" value="Ald_DH_C"/>
</dbReference>
<dbReference type="OrthoDB" id="6187633at2"/>
<dbReference type="GO" id="GO:0004030">
    <property type="term" value="F:aldehyde dehydrogenase [NAD(P)+] activity"/>
    <property type="evidence" value="ECO:0007669"/>
    <property type="project" value="InterPro"/>
</dbReference>
<dbReference type="Proteomes" id="UP000214720">
    <property type="component" value="Unassembled WGS sequence"/>
</dbReference>
<proteinExistence type="inferred from homology"/>
<reference evidence="6" key="1">
    <citation type="submission" date="2017-01" db="EMBL/GenBank/DDBJ databases">
        <title>Genome Analysis of Deinococcus marmoris KOPRI26562.</title>
        <authorList>
            <person name="Kim J.H."/>
            <person name="Oh H.-M."/>
        </authorList>
    </citation>
    <scope>NUCLEOTIDE SEQUENCE [LARGE SCALE GENOMIC DNA]</scope>
    <source>
        <strain evidence="6">PAMC 26633</strain>
    </source>
</reference>
<feature type="domain" description="Aldehyde dehydrogenase" evidence="4">
    <location>
        <begin position="3"/>
        <end position="451"/>
    </location>
</feature>
<gene>
    <name evidence="5" type="ORF">BSU04_14155</name>
</gene>
<dbReference type="Pfam" id="PF00171">
    <property type="entry name" value="Aldedh"/>
    <property type="match status" value="1"/>
</dbReference>
<dbReference type="CDD" id="cd07100">
    <property type="entry name" value="ALDH_SSADH1_GabD1"/>
    <property type="match status" value="1"/>
</dbReference>
<dbReference type="Gene3D" id="3.40.309.10">
    <property type="entry name" value="Aldehyde Dehydrogenase, Chain A, domain 2"/>
    <property type="match status" value="1"/>
</dbReference>
<dbReference type="PANTHER" id="PTHR43217:SF2">
    <property type="entry name" value="SUCCINATE-SEMIALDEHYDE DEHYDROGENASE [NADP(+)]"/>
    <property type="match status" value="1"/>
</dbReference>
<comment type="similarity">
    <text evidence="1">Belongs to the aldehyde dehydrogenase family.</text>
</comment>
<dbReference type="FunFam" id="3.40.605.10:FF:000012">
    <property type="entry name" value="NAD-dependent succinate-semialdehyde dehydrogenase"/>
    <property type="match status" value="1"/>
</dbReference>
<dbReference type="InterPro" id="IPR044148">
    <property type="entry name" value="ALDH_GabD1-like"/>
</dbReference>
<dbReference type="GO" id="GO:0004777">
    <property type="term" value="F:succinate-semialdehyde dehydrogenase (NAD+) activity"/>
    <property type="evidence" value="ECO:0007669"/>
    <property type="project" value="TreeGrafter"/>
</dbReference>
<evidence type="ECO:0000259" key="4">
    <source>
        <dbReference type="Pfam" id="PF00171"/>
    </source>
</evidence>
<comment type="caution">
    <text evidence="5">The sequence shown here is derived from an EMBL/GenBank/DDBJ whole genome shotgun (WGS) entry which is preliminary data.</text>
</comment>
<dbReference type="InterPro" id="IPR016161">
    <property type="entry name" value="Ald_DH/histidinol_DH"/>
</dbReference>
<dbReference type="AlphaFoldDB" id="A0A226X3H2"/>
<dbReference type="InterPro" id="IPR047110">
    <property type="entry name" value="GABD/Sad-like"/>
</dbReference>
<keyword evidence="3" id="KW-0560">Oxidoreductase</keyword>
<dbReference type="SUPFAM" id="SSF53720">
    <property type="entry name" value="ALDH-like"/>
    <property type="match status" value="1"/>
</dbReference>
<accession>A0A226X3H2</accession>
<evidence type="ECO:0000256" key="1">
    <source>
        <dbReference type="ARBA" id="ARBA00009986"/>
    </source>
</evidence>